<dbReference type="Pfam" id="PF00005">
    <property type="entry name" value="ABC_tran"/>
    <property type="match status" value="1"/>
</dbReference>
<evidence type="ECO:0000313" key="5">
    <source>
        <dbReference type="Proteomes" id="UP001501035"/>
    </source>
</evidence>
<dbReference type="Gene3D" id="3.40.50.300">
    <property type="entry name" value="P-loop containing nucleotide triphosphate hydrolases"/>
    <property type="match status" value="1"/>
</dbReference>
<dbReference type="PROSITE" id="PS50893">
    <property type="entry name" value="ABC_TRANSPORTER_2"/>
    <property type="match status" value="1"/>
</dbReference>
<comment type="caution">
    <text evidence="4">The sequence shown here is derived from an EMBL/GenBank/DDBJ whole genome shotgun (WGS) entry which is preliminary data.</text>
</comment>
<reference evidence="4 5" key="1">
    <citation type="journal article" date="2019" name="Int. J. Syst. Evol. Microbiol.">
        <title>The Global Catalogue of Microorganisms (GCM) 10K type strain sequencing project: providing services to taxonomists for standard genome sequencing and annotation.</title>
        <authorList>
            <consortium name="The Broad Institute Genomics Platform"/>
            <consortium name="The Broad Institute Genome Sequencing Center for Infectious Disease"/>
            <person name="Wu L."/>
            <person name="Ma J."/>
        </authorList>
    </citation>
    <scope>NUCLEOTIDE SEQUENCE [LARGE SCALE GENOMIC DNA]</scope>
    <source>
        <strain evidence="4 5">JCM 14234</strain>
    </source>
</reference>
<dbReference type="GO" id="GO:0005524">
    <property type="term" value="F:ATP binding"/>
    <property type="evidence" value="ECO:0007669"/>
    <property type="project" value="UniProtKB-KW"/>
</dbReference>
<dbReference type="Proteomes" id="UP001501035">
    <property type="component" value="Unassembled WGS sequence"/>
</dbReference>
<keyword evidence="5" id="KW-1185">Reference proteome</keyword>
<dbReference type="PANTHER" id="PTHR43038">
    <property type="entry name" value="ATP-BINDING CASSETTE, SUB-FAMILY H, MEMBER 1"/>
    <property type="match status" value="1"/>
</dbReference>
<sequence>MATQPAVRCTSVTVHRGDTVACDNVSLHIDRGSITGLFGPSGCGKTTLMRSIVGTQAKVAGSIDVLGEPAGTATLRRRIGYATQSASTYADLSVIDNVTYFASLHGTTDNVAETLAAVGLAAYAKRRVSDLSGGQINRVSIACALVAKPELLILDEPTVGLDPVLRAELWHYFATLAADGTTLLVSSHVMDEAEHCAEMILMRAGRVLAQCTPADLKSRTGKPSIDDAFLALIEGTAA</sequence>
<evidence type="ECO:0000256" key="1">
    <source>
        <dbReference type="ARBA" id="ARBA00022741"/>
    </source>
</evidence>
<proteinExistence type="predicted"/>
<dbReference type="RefSeq" id="WP_290706661.1">
    <property type="nucleotide sequence ID" value="NZ_BAAAVS010000001.1"/>
</dbReference>
<name>A0ABN3Y7J5_9ACTN</name>
<dbReference type="InterPro" id="IPR017871">
    <property type="entry name" value="ABC_transporter-like_CS"/>
</dbReference>
<gene>
    <name evidence="4" type="ORF">GCM10010528_00090</name>
</gene>
<evidence type="ECO:0000256" key="2">
    <source>
        <dbReference type="ARBA" id="ARBA00022840"/>
    </source>
</evidence>
<dbReference type="InterPro" id="IPR003439">
    <property type="entry name" value="ABC_transporter-like_ATP-bd"/>
</dbReference>
<dbReference type="InterPro" id="IPR027417">
    <property type="entry name" value="P-loop_NTPase"/>
</dbReference>
<feature type="domain" description="ABC transporter" evidence="3">
    <location>
        <begin position="7"/>
        <end position="229"/>
    </location>
</feature>
<dbReference type="SMART" id="SM00382">
    <property type="entry name" value="AAA"/>
    <property type="match status" value="1"/>
</dbReference>
<protein>
    <submittedName>
        <fullName evidence="4">ABC transporter ATP-binding protein</fullName>
    </submittedName>
</protein>
<organism evidence="4 5">
    <name type="scientific">Gordonia defluvii</name>
    <dbReference type="NCBI Taxonomy" id="283718"/>
    <lineage>
        <taxon>Bacteria</taxon>
        <taxon>Bacillati</taxon>
        <taxon>Actinomycetota</taxon>
        <taxon>Actinomycetes</taxon>
        <taxon>Mycobacteriales</taxon>
        <taxon>Gordoniaceae</taxon>
        <taxon>Gordonia</taxon>
    </lineage>
</organism>
<evidence type="ECO:0000313" key="4">
    <source>
        <dbReference type="EMBL" id="GAA3022036.1"/>
    </source>
</evidence>
<accession>A0ABN3Y7J5</accession>
<dbReference type="CDD" id="cd03230">
    <property type="entry name" value="ABC_DR_subfamily_A"/>
    <property type="match status" value="1"/>
</dbReference>
<dbReference type="SUPFAM" id="SSF52540">
    <property type="entry name" value="P-loop containing nucleoside triphosphate hydrolases"/>
    <property type="match status" value="1"/>
</dbReference>
<keyword evidence="1" id="KW-0547">Nucleotide-binding</keyword>
<evidence type="ECO:0000259" key="3">
    <source>
        <dbReference type="PROSITE" id="PS50893"/>
    </source>
</evidence>
<keyword evidence="2 4" id="KW-0067">ATP-binding</keyword>
<dbReference type="PANTHER" id="PTHR43038:SF3">
    <property type="entry name" value="ABC TRANSPORTER G FAMILY MEMBER 20 ISOFORM X1"/>
    <property type="match status" value="1"/>
</dbReference>
<dbReference type="EMBL" id="BAAAVS010000001">
    <property type="protein sequence ID" value="GAA3022036.1"/>
    <property type="molecule type" value="Genomic_DNA"/>
</dbReference>
<dbReference type="InterPro" id="IPR003593">
    <property type="entry name" value="AAA+_ATPase"/>
</dbReference>
<dbReference type="PROSITE" id="PS00211">
    <property type="entry name" value="ABC_TRANSPORTER_1"/>
    <property type="match status" value="1"/>
</dbReference>